<sequence length="772" mass="84663">MKKVARLESVRKGTPDATPVALPRPLEKVQQRTTELLARLLAGMLDGADDRLFDLAESAAEGERDRYFDAMRELRVKRAGLETGFRQALHNSFRALAVDHSGGVLGNHDIDIDSLALVNEDEVETGVAIDNMARKARGGCDEQLRIFNHRLEYLFEGRHEFGERRNPLEPRQVAECFRLCVDKLDLDIRSALIVLKLFERMVLAEIGLVVSEANQCLIDAGILPEIKAPPIRPVRGPAGRAYAPAAAHGPAGPATEGEAATEQNQMFGLLQELLSTLRPTGGAPHFAASAEAGHSAAAMPPVIPASLQGPGNIAVMHNNVPVVNGVPLAPGTQVAPVDSTDLVHLLNRLQRLESSLEAREQAAVPEEIDVRAELASLLETEHGSDSVHALEQADDDVINLVSMLFDFILDDQGLATEIKALIGRLQIPLLKVAISDKGFFSNDEHPARQLLNLLARAGAQWSPVQGTDDELYLSIEEAVFRILNDYDDDAALFGELLREFGDFFQRQVQHTERVEARIREVEEGRARAEAARAAVAAVLDQRLAGRALPGLAVRLLRQGWQQVLYLTCLREGEAGEAWARDVRVVDAVIWSVLPHREHEELKKLETLSPKLLNSLRQGLERISFDALEMREMLAGLQALHQQLLQGLDTAREVVAPEPAPAEAPAVAVAEAELLPEDHPQVRALRGMRTGQWVEFTEDGQAQRCRLAANLRHGSKLVFINRRGIKVCEHSAMTLAVALQQGSAKLVEDGALFDRALEAVIGDLRKRQGASQR</sequence>
<keyword evidence="2" id="KW-1185">Reference proteome</keyword>
<dbReference type="EMBL" id="JALKII010000007">
    <property type="protein sequence ID" value="MCK0538159.1"/>
    <property type="molecule type" value="Genomic_DNA"/>
</dbReference>
<proteinExistence type="predicted"/>
<name>A0ABT0E8M7_9GAMM</name>
<dbReference type="Proteomes" id="UP001165524">
    <property type="component" value="Unassembled WGS sequence"/>
</dbReference>
<reference evidence="1" key="1">
    <citation type="submission" date="2022-04" db="EMBL/GenBank/DDBJ databases">
        <title>Alcanivorax sp. CY1518 draft genome sequence.</title>
        <authorList>
            <person name="Zhao G."/>
            <person name="An M."/>
        </authorList>
    </citation>
    <scope>NUCLEOTIDE SEQUENCE</scope>
    <source>
        <strain evidence="1">CY1518</strain>
    </source>
</reference>
<organism evidence="1 2">
    <name type="scientific">Alcanivorax quisquiliarum</name>
    <dbReference type="NCBI Taxonomy" id="2933565"/>
    <lineage>
        <taxon>Bacteria</taxon>
        <taxon>Pseudomonadati</taxon>
        <taxon>Pseudomonadota</taxon>
        <taxon>Gammaproteobacteria</taxon>
        <taxon>Oceanospirillales</taxon>
        <taxon>Alcanivoracaceae</taxon>
        <taxon>Alcanivorax</taxon>
    </lineage>
</organism>
<comment type="caution">
    <text evidence="1">The sequence shown here is derived from an EMBL/GenBank/DDBJ whole genome shotgun (WGS) entry which is preliminary data.</text>
</comment>
<dbReference type="RefSeq" id="WP_246952516.1">
    <property type="nucleotide sequence ID" value="NZ_JALKII010000007.1"/>
</dbReference>
<dbReference type="Pfam" id="PF07793">
    <property type="entry name" value="DUF1631"/>
    <property type="match status" value="1"/>
</dbReference>
<dbReference type="InterPro" id="IPR012434">
    <property type="entry name" value="DUF1631"/>
</dbReference>
<evidence type="ECO:0000313" key="1">
    <source>
        <dbReference type="EMBL" id="MCK0538159.1"/>
    </source>
</evidence>
<protein>
    <submittedName>
        <fullName evidence="1">DUF1631 domain-containing protein</fullName>
    </submittedName>
</protein>
<evidence type="ECO:0000313" key="2">
    <source>
        <dbReference type="Proteomes" id="UP001165524"/>
    </source>
</evidence>
<gene>
    <name evidence="1" type="ORF">MU846_10600</name>
</gene>
<accession>A0ABT0E8M7</accession>